<name>A0A426ZVE4_ENSVE</name>
<dbReference type="AlphaFoldDB" id="A0A426ZVE4"/>
<gene>
    <name evidence="1" type="ORF">B296_00022037</name>
</gene>
<protein>
    <submittedName>
        <fullName evidence="1">Uncharacterized protein</fullName>
    </submittedName>
</protein>
<evidence type="ECO:0000313" key="2">
    <source>
        <dbReference type="Proteomes" id="UP000287651"/>
    </source>
</evidence>
<dbReference type="Proteomes" id="UP000287651">
    <property type="component" value="Unassembled WGS sequence"/>
</dbReference>
<comment type="caution">
    <text evidence="1">The sequence shown here is derived from an EMBL/GenBank/DDBJ whole genome shotgun (WGS) entry which is preliminary data.</text>
</comment>
<reference evidence="1 2" key="1">
    <citation type="journal article" date="2014" name="Agronomy (Basel)">
        <title>A Draft Genome Sequence for Ensete ventricosum, the Drought-Tolerant Tree Against Hunger.</title>
        <authorList>
            <person name="Harrison J."/>
            <person name="Moore K.A."/>
            <person name="Paszkiewicz K."/>
            <person name="Jones T."/>
            <person name="Grant M."/>
            <person name="Ambacheew D."/>
            <person name="Muzemil S."/>
            <person name="Studholme D.J."/>
        </authorList>
    </citation>
    <scope>NUCLEOTIDE SEQUENCE [LARGE SCALE GENOMIC DNA]</scope>
</reference>
<evidence type="ECO:0000313" key="1">
    <source>
        <dbReference type="EMBL" id="RRT67941.1"/>
    </source>
</evidence>
<sequence length="179" mass="19027">MSVSSPDQSMPTSVSADSCRQVQSIMSTSAWPVHAGFSLAPINFGQSCQLQLDQSMPTSTLTSPCRLQPRLVHADFSSASPVDFSSASQCQLQVPASLAKANSEEANKGGTLYAVLPTDDSLIPLPHPDHLFVTSTIRHPPHLLILYLLAPIVTGEGEEENEETVSDGEGRVAVEGVLD</sequence>
<proteinExistence type="predicted"/>
<organism evidence="1 2">
    <name type="scientific">Ensete ventricosum</name>
    <name type="common">Abyssinian banana</name>
    <name type="synonym">Musa ensete</name>
    <dbReference type="NCBI Taxonomy" id="4639"/>
    <lineage>
        <taxon>Eukaryota</taxon>
        <taxon>Viridiplantae</taxon>
        <taxon>Streptophyta</taxon>
        <taxon>Embryophyta</taxon>
        <taxon>Tracheophyta</taxon>
        <taxon>Spermatophyta</taxon>
        <taxon>Magnoliopsida</taxon>
        <taxon>Liliopsida</taxon>
        <taxon>Zingiberales</taxon>
        <taxon>Musaceae</taxon>
        <taxon>Ensete</taxon>
    </lineage>
</organism>
<accession>A0A426ZVE4</accession>
<dbReference type="EMBL" id="AMZH03004862">
    <property type="protein sequence ID" value="RRT67941.1"/>
    <property type="molecule type" value="Genomic_DNA"/>
</dbReference>